<accession>A0A1C0TU61</accession>
<dbReference type="OrthoDB" id="6267749at2"/>
<dbReference type="Proteomes" id="UP000093366">
    <property type="component" value="Unassembled WGS sequence"/>
</dbReference>
<feature type="chain" id="PRO_5008646435" evidence="1">
    <location>
        <begin position="19"/>
        <end position="113"/>
    </location>
</feature>
<evidence type="ECO:0000256" key="1">
    <source>
        <dbReference type="SAM" id="SignalP"/>
    </source>
</evidence>
<dbReference type="RefSeq" id="WP_065788851.1">
    <property type="nucleotide sequence ID" value="NZ_MAUJ01000001.1"/>
</dbReference>
<dbReference type="EMBL" id="MAUJ01000001">
    <property type="protein sequence ID" value="OCQ22848.1"/>
    <property type="molecule type" value="Genomic_DNA"/>
</dbReference>
<proteinExistence type="predicted"/>
<protein>
    <submittedName>
        <fullName evidence="2">Uncharacterized protein</fullName>
    </submittedName>
</protein>
<dbReference type="AlphaFoldDB" id="A0A1C0TU61"/>
<reference evidence="3" key="1">
    <citation type="submission" date="2016-07" db="EMBL/GenBank/DDBJ databases">
        <authorList>
            <person name="Florea S."/>
            <person name="Webb J.S."/>
            <person name="Jaromczyk J."/>
            <person name="Schardl C.L."/>
        </authorList>
    </citation>
    <scope>NUCLEOTIDE SEQUENCE [LARGE SCALE GENOMIC DNA]</scope>
    <source>
        <strain evidence="3">IPB1</strain>
    </source>
</reference>
<organism evidence="2 3">
    <name type="scientific">Pseudoalteromonas luteoviolacea</name>
    <dbReference type="NCBI Taxonomy" id="43657"/>
    <lineage>
        <taxon>Bacteria</taxon>
        <taxon>Pseudomonadati</taxon>
        <taxon>Pseudomonadota</taxon>
        <taxon>Gammaproteobacteria</taxon>
        <taxon>Alteromonadales</taxon>
        <taxon>Pseudoalteromonadaceae</taxon>
        <taxon>Pseudoalteromonas</taxon>
    </lineage>
</organism>
<gene>
    <name evidence="2" type="ORF">A7985_02510</name>
</gene>
<name>A0A1C0TU61_9GAMM</name>
<evidence type="ECO:0000313" key="2">
    <source>
        <dbReference type="EMBL" id="OCQ22848.1"/>
    </source>
</evidence>
<comment type="caution">
    <text evidence="2">The sequence shown here is derived from an EMBL/GenBank/DDBJ whole genome shotgun (WGS) entry which is preliminary data.</text>
</comment>
<evidence type="ECO:0000313" key="3">
    <source>
        <dbReference type="Proteomes" id="UP000093366"/>
    </source>
</evidence>
<keyword evidence="1" id="KW-0732">Signal</keyword>
<feature type="signal peptide" evidence="1">
    <location>
        <begin position="1"/>
        <end position="18"/>
    </location>
</feature>
<sequence>MNKYIFGAVLLISGSVSAAPLYCSGKVAGVYIQSNGDVNINGSWRNTWTTICNTKNSDTVMCPLWASYAAAAVQENLKVTLHYNVSDGSTCSTLPTYATAPQPSYFLIHNPAM</sequence>